<comment type="caution">
    <text evidence="1">The sequence shown here is derived from an EMBL/GenBank/DDBJ whole genome shotgun (WGS) entry which is preliminary data.</text>
</comment>
<name>A0ACC3N6X9_9PEZI</name>
<sequence length="196" mass="22398">MHMGLWRNDDFWFMKAADLWWARLYQHSNFDAFCDLTDTAGNAQPYPPPPGFDPNYQTYYSDGSSSGRALTGAVTADRLLRKHFPERRQIIEPRFHSEQQGLSDALWRLSAPNLRWPNVLSMHKNANYRPPKMKTPIGKYKAQDCLTDPGTNSRSLQGASTTNPKMTEDMCVKFCLGKQIRYAGIEYGVECYCGNT</sequence>
<proteinExistence type="predicted"/>
<protein>
    <submittedName>
        <fullName evidence="1">Uncharacterized protein</fullName>
    </submittedName>
</protein>
<reference evidence="1" key="1">
    <citation type="submission" date="2023-07" db="EMBL/GenBank/DDBJ databases">
        <title>Black Yeasts Isolated from many extreme environments.</title>
        <authorList>
            <person name="Coleine C."/>
            <person name="Stajich J.E."/>
            <person name="Selbmann L."/>
        </authorList>
    </citation>
    <scope>NUCLEOTIDE SEQUENCE</scope>
    <source>
        <strain evidence="1">CCFEE 5714</strain>
    </source>
</reference>
<dbReference type="EMBL" id="JAUTXU010000083">
    <property type="protein sequence ID" value="KAK3710628.1"/>
    <property type="molecule type" value="Genomic_DNA"/>
</dbReference>
<evidence type="ECO:0000313" key="1">
    <source>
        <dbReference type="EMBL" id="KAK3710628.1"/>
    </source>
</evidence>
<keyword evidence="2" id="KW-1185">Reference proteome</keyword>
<dbReference type="Proteomes" id="UP001281147">
    <property type="component" value="Unassembled WGS sequence"/>
</dbReference>
<accession>A0ACC3N6X9</accession>
<organism evidence="1 2">
    <name type="scientific">Vermiconidia calcicola</name>
    <dbReference type="NCBI Taxonomy" id="1690605"/>
    <lineage>
        <taxon>Eukaryota</taxon>
        <taxon>Fungi</taxon>
        <taxon>Dikarya</taxon>
        <taxon>Ascomycota</taxon>
        <taxon>Pezizomycotina</taxon>
        <taxon>Dothideomycetes</taxon>
        <taxon>Dothideomycetidae</taxon>
        <taxon>Mycosphaerellales</taxon>
        <taxon>Extremaceae</taxon>
        <taxon>Vermiconidia</taxon>
    </lineage>
</organism>
<gene>
    <name evidence="1" type="ORF">LTR37_010256</name>
</gene>
<evidence type="ECO:0000313" key="2">
    <source>
        <dbReference type="Proteomes" id="UP001281147"/>
    </source>
</evidence>